<reference evidence="3" key="1">
    <citation type="submission" date="2023-06" db="EMBL/GenBank/DDBJ databases">
        <title>Draft genome of Marssonina rosae.</title>
        <authorList>
            <person name="Cheng Q."/>
        </authorList>
    </citation>
    <scope>NUCLEOTIDE SEQUENCE</scope>
    <source>
        <strain evidence="3">R4</strain>
    </source>
</reference>
<comment type="caution">
    <text evidence="3">The sequence shown here is derived from an EMBL/GenBank/DDBJ whole genome shotgun (WGS) entry which is preliminary data.</text>
</comment>
<sequence length="301" mass="34046">MGVLGLMRERFFPASSLRVQVLSDLHLEVGQQYTSYTFPTSAPLLLLAGDIGRLKDYNSYLHFLHAQVTRYAKVFLVLGNHEFYDLEYEEGLVIAQRLTTEPSLADKVILLHRAYWDYPESNLTIIGCTLWSALPCEVHEIVAAKVKDFTKIKQWTPEKHNQIHIEEVDWLREQVATLHLAGRRLLVATHHAPCIEDTSRPEHVANPWTAAFATDILQQPGAWNGVGTWVFGHTHYSTEFLRKGIRIIANQRGYVLPGSVTAQEEKEAEGRRKKKKRADSHVFNANGNGHGREEEAAGSNA</sequence>
<evidence type="ECO:0000313" key="3">
    <source>
        <dbReference type="EMBL" id="KAK2629913.1"/>
    </source>
</evidence>
<dbReference type="PANTHER" id="PTHR37844:SF2">
    <property type="entry name" value="SER_THR PROTEIN PHOSPHATASE SUPERFAMILY (AFU_ORTHOLOGUE AFUA_1G14840)"/>
    <property type="match status" value="1"/>
</dbReference>
<organism evidence="3 4">
    <name type="scientific">Diplocarpon rosae</name>
    <dbReference type="NCBI Taxonomy" id="946125"/>
    <lineage>
        <taxon>Eukaryota</taxon>
        <taxon>Fungi</taxon>
        <taxon>Dikarya</taxon>
        <taxon>Ascomycota</taxon>
        <taxon>Pezizomycotina</taxon>
        <taxon>Leotiomycetes</taxon>
        <taxon>Helotiales</taxon>
        <taxon>Drepanopezizaceae</taxon>
        <taxon>Diplocarpon</taxon>
    </lineage>
</organism>
<accession>A0AAD9WH01</accession>
<name>A0AAD9WH01_9HELO</name>
<evidence type="ECO:0000313" key="4">
    <source>
        <dbReference type="Proteomes" id="UP001285354"/>
    </source>
</evidence>
<dbReference type="AlphaFoldDB" id="A0AAD9WH01"/>
<dbReference type="PANTHER" id="PTHR37844">
    <property type="entry name" value="SER/THR PROTEIN PHOSPHATASE SUPERFAMILY (AFU_ORTHOLOGUE AFUA_1G14840)"/>
    <property type="match status" value="1"/>
</dbReference>
<proteinExistence type="predicted"/>
<feature type="domain" description="Calcineurin-like phosphoesterase" evidence="2">
    <location>
        <begin position="18"/>
        <end position="236"/>
    </location>
</feature>
<dbReference type="SUPFAM" id="SSF56300">
    <property type="entry name" value="Metallo-dependent phosphatases"/>
    <property type="match status" value="1"/>
</dbReference>
<feature type="region of interest" description="Disordered" evidence="1">
    <location>
        <begin position="261"/>
        <end position="301"/>
    </location>
</feature>
<gene>
    <name evidence="3" type="ORF">QTJ16_000733</name>
</gene>
<protein>
    <recommendedName>
        <fullName evidence="2">Calcineurin-like phosphoesterase domain-containing protein</fullName>
    </recommendedName>
</protein>
<evidence type="ECO:0000259" key="2">
    <source>
        <dbReference type="Pfam" id="PF00149"/>
    </source>
</evidence>
<dbReference type="Pfam" id="PF00149">
    <property type="entry name" value="Metallophos"/>
    <property type="match status" value="1"/>
</dbReference>
<keyword evidence="4" id="KW-1185">Reference proteome</keyword>
<dbReference type="GO" id="GO:0016787">
    <property type="term" value="F:hydrolase activity"/>
    <property type="evidence" value="ECO:0007669"/>
    <property type="project" value="InterPro"/>
</dbReference>
<dbReference type="InterPro" id="IPR029052">
    <property type="entry name" value="Metallo-depent_PP-like"/>
</dbReference>
<dbReference type="Proteomes" id="UP001285354">
    <property type="component" value="Unassembled WGS sequence"/>
</dbReference>
<dbReference type="EMBL" id="JAUBYV010000001">
    <property type="protein sequence ID" value="KAK2629913.1"/>
    <property type="molecule type" value="Genomic_DNA"/>
</dbReference>
<dbReference type="InterPro" id="IPR004843">
    <property type="entry name" value="Calcineurin-like_PHP"/>
</dbReference>
<evidence type="ECO:0000256" key="1">
    <source>
        <dbReference type="SAM" id="MobiDB-lite"/>
    </source>
</evidence>
<dbReference type="Gene3D" id="3.60.21.10">
    <property type="match status" value="1"/>
</dbReference>